<gene>
    <name evidence="5" type="ORF">CG419_05280</name>
</gene>
<dbReference type="Pfam" id="PF09972">
    <property type="entry name" value="DUF2207"/>
    <property type="match status" value="1"/>
</dbReference>
<evidence type="ECO:0008006" key="7">
    <source>
        <dbReference type="Google" id="ProtNLM"/>
    </source>
</evidence>
<evidence type="ECO:0000259" key="3">
    <source>
        <dbReference type="Pfam" id="PF09972"/>
    </source>
</evidence>
<keyword evidence="1" id="KW-0472">Membrane</keyword>
<sequence length="621" mass="69313">MNLKRTKFGIFILIAAFWTFIFSQPVQAADTYDISRYQVNVDVQPDGSAQVEQKTVFDIQDDIHGVYINQNLQTNVGQPKKLVNPQVAVNGHPFSQSESGTEGTYSLTDAQQNYRFKLYQTAQDGNQLAVTLKYQLQNLIINYRDTAELNWKVIGDAWDSDLQNVQVVIQLPTTFKKADLKSWTHGNLDGQQVVEPDKGRVTIKLANNPANQFVESHIIFPTAVTAANPNRIDQSRRAAIIKQEARLAQQANQERKAQKRRYWLLSIGAVVLAPGMFLLILRKIRKTLPVMTYTGQAPEHVYDLPDENGPAVVRQLLALPITETAGTESLSATILDLVARKNLTIDVQEPKKELFHKKTPQFSLTLVNRNQLSHSEKKLVSWLFDVIGDGQHVSLFEIEKYPKRHSAKLFNQHYHGWQTAVATEASRSGWLREHIAELMTSLNYWLIGLGALFLILIFGALIGLVAWWTLIPMGIVFILTVWRRFNLQLWTQLGYEKRGEWQGFKQMLKDISTLDMANVPDVLLWDRYLSYATAFGIADKVVKALKIRLTPEQLQTMPLGYYYYYGYTGGLNIGQSFTTALNSSVGSAVSAANPTSVSGGSGGFSGGSSGGFGGGSGGGTF</sequence>
<name>A0AAC9Y0H1_LATCU</name>
<feature type="chain" id="PRO_5041900596" description="DUF2207 domain-containing protein" evidence="2">
    <location>
        <begin position="29"/>
        <end position="621"/>
    </location>
</feature>
<dbReference type="InterPro" id="IPR018702">
    <property type="entry name" value="DUF2207"/>
</dbReference>
<dbReference type="AlphaFoldDB" id="A0AAC9Y0H1"/>
<evidence type="ECO:0000313" key="5">
    <source>
        <dbReference type="EMBL" id="ASN60078.1"/>
    </source>
</evidence>
<dbReference type="EMBL" id="CP022474">
    <property type="protein sequence ID" value="ASN60078.1"/>
    <property type="molecule type" value="Genomic_DNA"/>
</dbReference>
<evidence type="ECO:0000256" key="2">
    <source>
        <dbReference type="SAM" id="SignalP"/>
    </source>
</evidence>
<feature type="signal peptide" evidence="2">
    <location>
        <begin position="1"/>
        <end position="28"/>
    </location>
</feature>
<keyword evidence="1" id="KW-1133">Transmembrane helix</keyword>
<proteinExistence type="predicted"/>
<reference evidence="5 6" key="1">
    <citation type="submission" date="2017-07" db="EMBL/GenBank/DDBJ databases">
        <title>Lactobacillus curvatus MRS6 whole genome.</title>
        <authorList>
            <person name="Jans C."/>
            <person name="Lagler S."/>
            <person name="Lacroix C."/>
            <person name="Meile L."/>
            <person name="Stevens M.J.A."/>
        </authorList>
    </citation>
    <scope>NUCLEOTIDE SEQUENCE [LARGE SCALE GENOMIC DNA]</scope>
    <source>
        <strain evidence="5 6">MRS6</strain>
    </source>
</reference>
<evidence type="ECO:0000313" key="6">
    <source>
        <dbReference type="Proteomes" id="UP000199749"/>
    </source>
</evidence>
<keyword evidence="1" id="KW-0812">Transmembrane</keyword>
<dbReference type="InterPro" id="IPR048389">
    <property type="entry name" value="YciQ-like_C"/>
</dbReference>
<feature type="transmembrane region" description="Helical" evidence="1">
    <location>
        <begin position="442"/>
        <end position="459"/>
    </location>
</feature>
<accession>A0AAC9Y0H1</accession>
<feature type="transmembrane region" description="Helical" evidence="1">
    <location>
        <begin position="262"/>
        <end position="281"/>
    </location>
</feature>
<evidence type="ECO:0000256" key="1">
    <source>
        <dbReference type="SAM" id="Phobius"/>
    </source>
</evidence>
<keyword evidence="2" id="KW-0732">Signal</keyword>
<feature type="transmembrane region" description="Helical" evidence="1">
    <location>
        <begin position="465"/>
        <end position="482"/>
    </location>
</feature>
<feature type="domain" description="DUF2207" evidence="3">
    <location>
        <begin position="33"/>
        <end position="220"/>
    </location>
</feature>
<dbReference type="RefSeq" id="WP_089556689.1">
    <property type="nucleotide sequence ID" value="NZ_CP022474.1"/>
</dbReference>
<dbReference type="Proteomes" id="UP000199749">
    <property type="component" value="Chromosome"/>
</dbReference>
<dbReference type="Pfam" id="PF20990">
    <property type="entry name" value="DUF2207_C"/>
    <property type="match status" value="1"/>
</dbReference>
<feature type="domain" description="Predicted membrane protein YciQ-like C-terminal" evidence="4">
    <location>
        <begin position="298"/>
        <end position="545"/>
    </location>
</feature>
<protein>
    <recommendedName>
        <fullName evidence="7">DUF2207 domain-containing protein</fullName>
    </recommendedName>
</protein>
<evidence type="ECO:0000259" key="4">
    <source>
        <dbReference type="Pfam" id="PF20990"/>
    </source>
</evidence>
<organism evidence="5 6">
    <name type="scientific">Latilactobacillus curvatus</name>
    <name type="common">Lactobacillus curvatus</name>
    <dbReference type="NCBI Taxonomy" id="28038"/>
    <lineage>
        <taxon>Bacteria</taxon>
        <taxon>Bacillati</taxon>
        <taxon>Bacillota</taxon>
        <taxon>Bacilli</taxon>
        <taxon>Lactobacillales</taxon>
        <taxon>Lactobacillaceae</taxon>
        <taxon>Latilactobacillus</taxon>
    </lineage>
</organism>